<proteinExistence type="predicted"/>
<dbReference type="Gene3D" id="3.30.710.10">
    <property type="entry name" value="Potassium Channel Kv1.1, Chain A"/>
    <property type="match status" value="1"/>
</dbReference>
<accession>A0A8X6F3S0</accession>
<dbReference type="Gene3D" id="1.25.40.420">
    <property type="match status" value="1"/>
</dbReference>
<organism evidence="2 3">
    <name type="scientific">Trichonephila clavata</name>
    <name type="common">Joro spider</name>
    <name type="synonym">Nephila clavata</name>
    <dbReference type="NCBI Taxonomy" id="2740835"/>
    <lineage>
        <taxon>Eukaryota</taxon>
        <taxon>Metazoa</taxon>
        <taxon>Ecdysozoa</taxon>
        <taxon>Arthropoda</taxon>
        <taxon>Chelicerata</taxon>
        <taxon>Arachnida</taxon>
        <taxon>Araneae</taxon>
        <taxon>Araneomorphae</taxon>
        <taxon>Entelegynae</taxon>
        <taxon>Araneoidea</taxon>
        <taxon>Nephilidae</taxon>
        <taxon>Trichonephila</taxon>
    </lineage>
</organism>
<dbReference type="SUPFAM" id="SSF54695">
    <property type="entry name" value="POZ domain"/>
    <property type="match status" value="1"/>
</dbReference>
<protein>
    <submittedName>
        <fullName evidence="2">Speckle-type POZ protein</fullName>
    </submittedName>
</protein>
<dbReference type="PROSITE" id="PS50097">
    <property type="entry name" value="BTB"/>
    <property type="match status" value="1"/>
</dbReference>
<sequence length="328" mass="38238">MDELLDSYLYLQQICNKESKTQYIFKWTVRDYAKISVNKNYSCHYIRIGKGLHRLRILKNESRPRDTRERKLFHLFLGITPFPSSADVTISLIGRKDQKIEAECIGRSLEQNSRRNCFFEFAESSIYLKSGIDLIILCIISVDDPHINVSVGLKKNFHADFKHLYDNELFSDLTICVGDKLFNAHRLVLAARSPVFEAMFKNEMKENNENKLDINDSDEKTFGELLRYFYIGEIGPLTSDHALNLLVLADKYDVPGLKTEIVDYLKCELSTENALSILIEAHLHNEKQLKKEAVEFIGNHMWEMMNSPRWKEFRHHLDLVDCILAYMC</sequence>
<dbReference type="Proteomes" id="UP000887116">
    <property type="component" value="Unassembled WGS sequence"/>
</dbReference>
<dbReference type="InterPro" id="IPR000210">
    <property type="entry name" value="BTB/POZ_dom"/>
</dbReference>
<feature type="domain" description="BTB" evidence="1">
    <location>
        <begin position="171"/>
        <end position="234"/>
    </location>
</feature>
<dbReference type="PANTHER" id="PTHR24413">
    <property type="entry name" value="SPECKLE-TYPE POZ PROTEIN"/>
    <property type="match status" value="1"/>
</dbReference>
<dbReference type="Pfam" id="PF00651">
    <property type="entry name" value="BTB"/>
    <property type="match status" value="1"/>
</dbReference>
<dbReference type="OrthoDB" id="10249567at2759"/>
<gene>
    <name evidence="2" type="primary">SPOP</name>
    <name evidence="2" type="ORF">TNCT_216651</name>
</gene>
<reference evidence="2" key="1">
    <citation type="submission" date="2020-07" db="EMBL/GenBank/DDBJ databases">
        <title>Multicomponent nature underlies the extraordinary mechanical properties of spider dragline silk.</title>
        <authorList>
            <person name="Kono N."/>
            <person name="Nakamura H."/>
            <person name="Mori M."/>
            <person name="Yoshida Y."/>
            <person name="Ohtoshi R."/>
            <person name="Malay A.D."/>
            <person name="Moran D.A.P."/>
            <person name="Tomita M."/>
            <person name="Numata K."/>
            <person name="Arakawa K."/>
        </authorList>
    </citation>
    <scope>NUCLEOTIDE SEQUENCE</scope>
</reference>
<name>A0A8X6F3S0_TRICU</name>
<evidence type="ECO:0000313" key="3">
    <source>
        <dbReference type="Proteomes" id="UP000887116"/>
    </source>
</evidence>
<dbReference type="AlphaFoldDB" id="A0A8X6F3S0"/>
<comment type="caution">
    <text evidence="2">The sequence shown here is derived from an EMBL/GenBank/DDBJ whole genome shotgun (WGS) entry which is preliminary data.</text>
</comment>
<dbReference type="EMBL" id="BMAO01010774">
    <property type="protein sequence ID" value="GFQ69397.1"/>
    <property type="molecule type" value="Genomic_DNA"/>
</dbReference>
<dbReference type="SMART" id="SM00225">
    <property type="entry name" value="BTB"/>
    <property type="match status" value="1"/>
</dbReference>
<dbReference type="InterPro" id="IPR011333">
    <property type="entry name" value="SKP1/BTB/POZ_sf"/>
</dbReference>
<evidence type="ECO:0000259" key="1">
    <source>
        <dbReference type="PROSITE" id="PS50097"/>
    </source>
</evidence>
<keyword evidence="3" id="KW-1185">Reference proteome</keyword>
<evidence type="ECO:0000313" key="2">
    <source>
        <dbReference type="EMBL" id="GFQ69397.1"/>
    </source>
</evidence>